<dbReference type="EC" id="2.6.1.9" evidence="3"/>
<dbReference type="InterPro" id="IPR004839">
    <property type="entry name" value="Aminotransferase_I/II_large"/>
</dbReference>
<keyword evidence="6" id="KW-0808">Transferase</keyword>
<sequence length="334" mass="35478">MTASEMFELMHGGPDAQGAVPHDFSTNGNACGPCPAALQALQAADASRYPDPHYLELRDRLAGFHGVEAHRVVIAASASEFIGRVTAAVSQGGGGRVRLPQHGYGDYARAAKAWHFQPATADGAADLVWCCDPGSPLGLPQEDLARRVDQLGPHATCVLDLAYEPLRLEGALALDATQRDRVWQLWTPNKALGLTGVRAAYAIAPVAAQDLGARLARLAPSWPLGIHGVALLEAWTGGAARQWLDDSLATLRAWKAAQRGACESLGWRLLPGDANFFCAEPDVALTPARSAALRQAGIKMRDTASFGLPGLVRLGVLPPASQEALRQAWRAARR</sequence>
<evidence type="ECO:0000256" key="9">
    <source>
        <dbReference type="ARBA" id="ARBA00047481"/>
    </source>
</evidence>
<evidence type="ECO:0000313" key="11">
    <source>
        <dbReference type="EMBL" id="MDO1534565.1"/>
    </source>
</evidence>
<evidence type="ECO:0000259" key="10">
    <source>
        <dbReference type="Pfam" id="PF00155"/>
    </source>
</evidence>
<reference evidence="11" key="1">
    <citation type="submission" date="2023-06" db="EMBL/GenBank/DDBJ databases">
        <authorList>
            <person name="Jiang Y."/>
            <person name="Liu Q."/>
        </authorList>
    </citation>
    <scope>NUCLEOTIDE SEQUENCE</scope>
    <source>
        <strain evidence="11">CGMCC 1.12090</strain>
    </source>
</reference>
<dbReference type="InterPro" id="IPR015424">
    <property type="entry name" value="PyrdxlP-dep_Trfase"/>
</dbReference>
<dbReference type="Gene3D" id="3.90.1150.10">
    <property type="entry name" value="Aspartate Aminotransferase, domain 1"/>
    <property type="match status" value="1"/>
</dbReference>
<dbReference type="InterPro" id="IPR050106">
    <property type="entry name" value="HistidinolP_aminotransfase"/>
</dbReference>
<evidence type="ECO:0000256" key="6">
    <source>
        <dbReference type="ARBA" id="ARBA00022679"/>
    </source>
</evidence>
<evidence type="ECO:0000256" key="1">
    <source>
        <dbReference type="ARBA" id="ARBA00005011"/>
    </source>
</evidence>
<feature type="domain" description="Aminotransferase class I/classII large" evidence="10">
    <location>
        <begin position="24"/>
        <end position="328"/>
    </location>
</feature>
<dbReference type="PANTHER" id="PTHR43643">
    <property type="entry name" value="HISTIDINOL-PHOSPHATE AMINOTRANSFERASE 2"/>
    <property type="match status" value="1"/>
</dbReference>
<dbReference type="RefSeq" id="WP_301812313.1">
    <property type="nucleotide sequence ID" value="NZ_JAUJZH010000014.1"/>
</dbReference>
<protein>
    <recommendedName>
        <fullName evidence="3">histidinol-phosphate transaminase</fullName>
        <ecNumber evidence="3">2.6.1.9</ecNumber>
    </recommendedName>
</protein>
<evidence type="ECO:0000256" key="5">
    <source>
        <dbReference type="ARBA" id="ARBA00022605"/>
    </source>
</evidence>
<dbReference type="InterPro" id="IPR015422">
    <property type="entry name" value="PyrdxlP-dep_Trfase_small"/>
</dbReference>
<evidence type="ECO:0000256" key="4">
    <source>
        <dbReference type="ARBA" id="ARBA00022576"/>
    </source>
</evidence>
<keyword evidence="5" id="KW-0028">Amino-acid biosynthesis</keyword>
<keyword evidence="8" id="KW-0368">Histidine biosynthesis</keyword>
<dbReference type="SUPFAM" id="SSF53383">
    <property type="entry name" value="PLP-dependent transferases"/>
    <property type="match status" value="1"/>
</dbReference>
<evidence type="ECO:0000256" key="2">
    <source>
        <dbReference type="ARBA" id="ARBA00007970"/>
    </source>
</evidence>
<dbReference type="PANTHER" id="PTHR43643:SF6">
    <property type="entry name" value="HISTIDINOL-PHOSPHATE AMINOTRANSFERASE"/>
    <property type="match status" value="1"/>
</dbReference>
<dbReference type="Gene3D" id="3.40.640.10">
    <property type="entry name" value="Type I PLP-dependent aspartate aminotransferase-like (Major domain)"/>
    <property type="match status" value="1"/>
</dbReference>
<keyword evidence="12" id="KW-1185">Reference proteome</keyword>
<evidence type="ECO:0000313" key="12">
    <source>
        <dbReference type="Proteomes" id="UP001169027"/>
    </source>
</evidence>
<keyword evidence="7" id="KW-0663">Pyridoxal phosphate</keyword>
<comment type="catalytic activity">
    <reaction evidence="9">
        <text>L-histidinol phosphate + 2-oxoglutarate = 3-(imidazol-4-yl)-2-oxopropyl phosphate + L-glutamate</text>
        <dbReference type="Rhea" id="RHEA:23744"/>
        <dbReference type="ChEBI" id="CHEBI:16810"/>
        <dbReference type="ChEBI" id="CHEBI:29985"/>
        <dbReference type="ChEBI" id="CHEBI:57766"/>
        <dbReference type="ChEBI" id="CHEBI:57980"/>
        <dbReference type="EC" id="2.6.1.9"/>
    </reaction>
</comment>
<proteinExistence type="inferred from homology"/>
<gene>
    <name evidence="11" type="ORF">Q2T77_19935</name>
</gene>
<accession>A0ABT8S6L5</accession>
<organism evidence="11 12">
    <name type="scientific">Variovorax ginsengisoli</name>
    <dbReference type="NCBI Taxonomy" id="363844"/>
    <lineage>
        <taxon>Bacteria</taxon>
        <taxon>Pseudomonadati</taxon>
        <taxon>Pseudomonadota</taxon>
        <taxon>Betaproteobacteria</taxon>
        <taxon>Burkholderiales</taxon>
        <taxon>Comamonadaceae</taxon>
        <taxon>Variovorax</taxon>
    </lineage>
</organism>
<comment type="caution">
    <text evidence="11">The sequence shown here is derived from an EMBL/GenBank/DDBJ whole genome shotgun (WGS) entry which is preliminary data.</text>
</comment>
<evidence type="ECO:0000256" key="3">
    <source>
        <dbReference type="ARBA" id="ARBA00012748"/>
    </source>
</evidence>
<keyword evidence="4 11" id="KW-0032">Aminotransferase</keyword>
<dbReference type="Pfam" id="PF00155">
    <property type="entry name" value="Aminotran_1_2"/>
    <property type="match status" value="1"/>
</dbReference>
<evidence type="ECO:0000256" key="7">
    <source>
        <dbReference type="ARBA" id="ARBA00022898"/>
    </source>
</evidence>
<dbReference type="GO" id="GO:0008483">
    <property type="term" value="F:transaminase activity"/>
    <property type="evidence" value="ECO:0007669"/>
    <property type="project" value="UniProtKB-KW"/>
</dbReference>
<dbReference type="InterPro" id="IPR015421">
    <property type="entry name" value="PyrdxlP-dep_Trfase_major"/>
</dbReference>
<comment type="pathway">
    <text evidence="1">Amino-acid biosynthesis; L-histidine biosynthesis; L-histidine from 5-phospho-alpha-D-ribose 1-diphosphate: step 7/9.</text>
</comment>
<name>A0ABT8S6L5_9BURK</name>
<evidence type="ECO:0000256" key="8">
    <source>
        <dbReference type="ARBA" id="ARBA00023102"/>
    </source>
</evidence>
<comment type="similarity">
    <text evidence="2">Belongs to the class-II pyridoxal-phosphate-dependent aminotransferase family. Histidinol-phosphate aminotransferase subfamily.</text>
</comment>
<dbReference type="EMBL" id="JAUKVY010000014">
    <property type="protein sequence ID" value="MDO1534565.1"/>
    <property type="molecule type" value="Genomic_DNA"/>
</dbReference>
<dbReference type="Proteomes" id="UP001169027">
    <property type="component" value="Unassembled WGS sequence"/>
</dbReference>